<dbReference type="Proteomes" id="UP001209878">
    <property type="component" value="Unassembled WGS sequence"/>
</dbReference>
<accession>A0AAD9NMD5</accession>
<feature type="transmembrane region" description="Helical" evidence="9">
    <location>
        <begin position="72"/>
        <end position="93"/>
    </location>
</feature>
<dbReference type="PRINTS" id="PR00237">
    <property type="entry name" value="GPCRRHODOPSN"/>
</dbReference>
<dbReference type="InterPro" id="IPR017452">
    <property type="entry name" value="GPCR_Rhodpsn_7TM"/>
</dbReference>
<feature type="transmembrane region" description="Helical" evidence="9">
    <location>
        <begin position="210"/>
        <end position="231"/>
    </location>
</feature>
<dbReference type="CDD" id="cd14978">
    <property type="entry name" value="7tmA_FMRFamide_R-like"/>
    <property type="match status" value="1"/>
</dbReference>
<feature type="transmembrane region" description="Helical" evidence="9">
    <location>
        <begin position="171"/>
        <end position="189"/>
    </location>
</feature>
<evidence type="ECO:0000256" key="4">
    <source>
        <dbReference type="ARBA" id="ARBA00023040"/>
    </source>
</evidence>
<evidence type="ECO:0000256" key="1">
    <source>
        <dbReference type="ARBA" id="ARBA00004141"/>
    </source>
</evidence>
<keyword evidence="6 8" id="KW-0675">Receptor</keyword>
<dbReference type="PANTHER" id="PTHR24243:SF230">
    <property type="entry name" value="G-PROTEIN COUPLED RECEPTORS FAMILY 1 PROFILE DOMAIN-CONTAINING PROTEIN"/>
    <property type="match status" value="1"/>
</dbReference>
<dbReference type="SUPFAM" id="SSF81321">
    <property type="entry name" value="Family A G protein-coupled receptor-like"/>
    <property type="match status" value="1"/>
</dbReference>
<name>A0AAD9NMD5_RIDPI</name>
<dbReference type="Gene3D" id="1.20.1070.10">
    <property type="entry name" value="Rhodopsin 7-helix transmembrane proteins"/>
    <property type="match status" value="2"/>
</dbReference>
<dbReference type="PANTHER" id="PTHR24243">
    <property type="entry name" value="G-PROTEIN COUPLED RECEPTOR"/>
    <property type="match status" value="1"/>
</dbReference>
<keyword evidence="2 8" id="KW-0812">Transmembrane</keyword>
<dbReference type="PROSITE" id="PS50262">
    <property type="entry name" value="G_PROTEIN_RECEP_F1_2"/>
    <property type="match status" value="1"/>
</dbReference>
<reference evidence="11" key="1">
    <citation type="journal article" date="2023" name="Mol. Biol. Evol.">
        <title>Third-Generation Sequencing Reveals the Adaptive Role of the Epigenome in Three Deep-Sea Polychaetes.</title>
        <authorList>
            <person name="Perez M."/>
            <person name="Aroh O."/>
            <person name="Sun Y."/>
            <person name="Lan Y."/>
            <person name="Juniper S.K."/>
            <person name="Young C.R."/>
            <person name="Angers B."/>
            <person name="Qian P.Y."/>
        </authorList>
    </citation>
    <scope>NUCLEOTIDE SEQUENCE</scope>
    <source>
        <strain evidence="11">R07B-5</strain>
    </source>
</reference>
<evidence type="ECO:0000256" key="5">
    <source>
        <dbReference type="ARBA" id="ARBA00023136"/>
    </source>
</evidence>
<comment type="caution">
    <text evidence="11">The sequence shown here is derived from an EMBL/GenBank/DDBJ whole genome shotgun (WGS) entry which is preliminary data.</text>
</comment>
<proteinExistence type="inferred from homology"/>
<dbReference type="AlphaFoldDB" id="A0AAD9NMD5"/>
<keyword evidence="7 8" id="KW-0807">Transducer</keyword>
<keyword evidence="12" id="KW-1185">Reference proteome</keyword>
<evidence type="ECO:0000256" key="7">
    <source>
        <dbReference type="ARBA" id="ARBA00023224"/>
    </source>
</evidence>
<feature type="transmembrane region" description="Helical" evidence="9">
    <location>
        <begin position="40"/>
        <end position="60"/>
    </location>
</feature>
<dbReference type="InterPro" id="IPR000276">
    <property type="entry name" value="GPCR_Rhodpsn"/>
</dbReference>
<keyword evidence="4 8" id="KW-0297">G-protein coupled receptor</keyword>
<evidence type="ECO:0000259" key="10">
    <source>
        <dbReference type="PROSITE" id="PS50262"/>
    </source>
</evidence>
<evidence type="ECO:0000256" key="2">
    <source>
        <dbReference type="ARBA" id="ARBA00022692"/>
    </source>
</evidence>
<dbReference type="Pfam" id="PF00001">
    <property type="entry name" value="7tm_1"/>
    <property type="match status" value="1"/>
</dbReference>
<feature type="domain" description="G-protein coupled receptors family 1 profile" evidence="10">
    <location>
        <begin position="52"/>
        <end position="235"/>
    </location>
</feature>
<evidence type="ECO:0000256" key="6">
    <source>
        <dbReference type="ARBA" id="ARBA00023170"/>
    </source>
</evidence>
<sequence>MANDTALMSTASSVLEDVVTSNENNTYGFVFDVSANLWRYGWPPLCMMGLVGNTLVLLVLRRDGLVRTSANVYLSALAVGDSLVLMVASVALYPGKAWGWWFDSTSRLACHVTWPVLHTIINASTWFIVAFTVERCVVVRSPLRRLSTPRNAGLCCGSLLVLAFVKNIDLFFIHDLVVGVVIVCNWAIIRTLRRDLVQTTARDSIVRHTTVMCLAVSFAFIVCVAPVHVFYVTIPNWPMSLQDQYDVLGSLHLLRYANHAVNFFLYSLTGAHFRCELVALFHRCIQRGFVTAGCLSRLLGQRRPPTCQVFVDIHRRSIAAFTQAASRTDDHVAHVGRGKFDDHWPLSYFRVCTSHAPSGLMTCHDVGAHNGRCDSRCFVHHGQQLAGGVFTLL</sequence>
<comment type="subcellular location">
    <subcellularLocation>
        <location evidence="1">Membrane</location>
        <topology evidence="1">Multi-pass membrane protein</topology>
    </subcellularLocation>
</comment>
<feature type="transmembrane region" description="Helical" evidence="9">
    <location>
        <begin position="113"/>
        <end position="137"/>
    </location>
</feature>
<feature type="transmembrane region" description="Helical" evidence="9">
    <location>
        <begin position="149"/>
        <end position="165"/>
    </location>
</feature>
<evidence type="ECO:0000313" key="12">
    <source>
        <dbReference type="Proteomes" id="UP001209878"/>
    </source>
</evidence>
<keyword evidence="5 9" id="KW-0472">Membrane</keyword>
<evidence type="ECO:0000256" key="9">
    <source>
        <dbReference type="SAM" id="Phobius"/>
    </source>
</evidence>
<organism evidence="11 12">
    <name type="scientific">Ridgeia piscesae</name>
    <name type="common">Tubeworm</name>
    <dbReference type="NCBI Taxonomy" id="27915"/>
    <lineage>
        <taxon>Eukaryota</taxon>
        <taxon>Metazoa</taxon>
        <taxon>Spiralia</taxon>
        <taxon>Lophotrochozoa</taxon>
        <taxon>Annelida</taxon>
        <taxon>Polychaeta</taxon>
        <taxon>Sedentaria</taxon>
        <taxon>Canalipalpata</taxon>
        <taxon>Sabellida</taxon>
        <taxon>Siboglinidae</taxon>
        <taxon>Ridgeia</taxon>
    </lineage>
</organism>
<evidence type="ECO:0000256" key="8">
    <source>
        <dbReference type="RuleBase" id="RU000688"/>
    </source>
</evidence>
<evidence type="ECO:0000313" key="11">
    <source>
        <dbReference type="EMBL" id="KAK2175612.1"/>
    </source>
</evidence>
<dbReference type="EMBL" id="JAODUO010000718">
    <property type="protein sequence ID" value="KAK2175612.1"/>
    <property type="molecule type" value="Genomic_DNA"/>
</dbReference>
<evidence type="ECO:0000256" key="3">
    <source>
        <dbReference type="ARBA" id="ARBA00022989"/>
    </source>
</evidence>
<gene>
    <name evidence="11" type="ORF">NP493_718g00011</name>
</gene>
<keyword evidence="3 9" id="KW-1133">Transmembrane helix</keyword>
<comment type="similarity">
    <text evidence="8">Belongs to the G-protein coupled receptor 1 family.</text>
</comment>
<dbReference type="PROSITE" id="PS00237">
    <property type="entry name" value="G_PROTEIN_RECEP_F1_1"/>
    <property type="match status" value="1"/>
</dbReference>
<dbReference type="GO" id="GO:0004930">
    <property type="term" value="F:G protein-coupled receptor activity"/>
    <property type="evidence" value="ECO:0007669"/>
    <property type="project" value="UniProtKB-KW"/>
</dbReference>
<protein>
    <recommendedName>
        <fullName evidence="10">G-protein coupled receptors family 1 profile domain-containing protein</fullName>
    </recommendedName>
</protein>
<dbReference type="GO" id="GO:0005886">
    <property type="term" value="C:plasma membrane"/>
    <property type="evidence" value="ECO:0007669"/>
    <property type="project" value="TreeGrafter"/>
</dbReference>